<dbReference type="Proteomes" id="UP000078348">
    <property type="component" value="Unassembled WGS sequence"/>
</dbReference>
<comment type="caution">
    <text evidence="11">The sequence shown here is derived from an EMBL/GenBank/DDBJ whole genome shotgun (WGS) entry which is preliminary data.</text>
</comment>
<evidence type="ECO:0000313" key="12">
    <source>
        <dbReference type="Proteomes" id="UP000078348"/>
    </source>
</evidence>
<keyword evidence="8 10" id="KW-0472">Membrane</keyword>
<feature type="transmembrane region" description="Helical" evidence="10">
    <location>
        <begin position="193"/>
        <end position="211"/>
    </location>
</feature>
<dbReference type="GO" id="GO:0030148">
    <property type="term" value="P:sphingolipid biosynthetic process"/>
    <property type="evidence" value="ECO:0007669"/>
    <property type="project" value="TreeGrafter"/>
</dbReference>
<dbReference type="GO" id="GO:0042761">
    <property type="term" value="P:very long-chain fatty acid biosynthetic process"/>
    <property type="evidence" value="ECO:0007669"/>
    <property type="project" value="TreeGrafter"/>
</dbReference>
<evidence type="ECO:0000256" key="5">
    <source>
        <dbReference type="ARBA" id="ARBA00022832"/>
    </source>
</evidence>
<keyword evidence="5 10" id="KW-0276">Fatty acid metabolism</keyword>
<dbReference type="GO" id="GO:0009922">
    <property type="term" value="F:fatty acid elongase activity"/>
    <property type="evidence" value="ECO:0007669"/>
    <property type="project" value="InterPro"/>
</dbReference>
<dbReference type="OrthoDB" id="434092at2759"/>
<name>A0A196S6Y3_BLAHN</name>
<dbReference type="EMBL" id="LXWW01000561">
    <property type="protein sequence ID" value="OAO12121.1"/>
    <property type="molecule type" value="Genomic_DNA"/>
</dbReference>
<evidence type="ECO:0000313" key="11">
    <source>
        <dbReference type="EMBL" id="OAO12121.1"/>
    </source>
</evidence>
<keyword evidence="9 10" id="KW-0275">Fatty acid biosynthesis</keyword>
<evidence type="ECO:0000256" key="1">
    <source>
        <dbReference type="ARBA" id="ARBA00004141"/>
    </source>
</evidence>
<sequence length="267" mass="31578">MFGFHLTEVIDNPSLVEYTSSLPFTDVKSVAIGNAFYFCTIFLLMKFMEKRERFNPKRFMIIYNAICVALATYCFVGMVKYYILKKSPLFCSSVDFFSEDAKHIAHVFYIFYVQKYWEFIDTFLFILRKSYRQVTFLHVYHHSSITVVVSLFLHYYPAGDNCIPVLLNSFIHMLMYSHYLCSILGVKCWWRSLLTLLQLVQFVLITAANVMDLVKGTCQMPHWMNWLMIAYMGTMIVLFSKFFMKRYLYCRGAVVTSRTKDKKPKEM</sequence>
<gene>
    <name evidence="11" type="ORF">AV274_6169</name>
</gene>
<keyword evidence="7 10" id="KW-0443">Lipid metabolism</keyword>
<dbReference type="Pfam" id="PF01151">
    <property type="entry name" value="ELO"/>
    <property type="match status" value="1"/>
</dbReference>
<dbReference type="PROSITE" id="PS01188">
    <property type="entry name" value="ELO"/>
    <property type="match status" value="1"/>
</dbReference>
<dbReference type="AlphaFoldDB" id="A0A196S6Y3"/>
<evidence type="ECO:0000256" key="9">
    <source>
        <dbReference type="ARBA" id="ARBA00023160"/>
    </source>
</evidence>
<dbReference type="GO" id="GO:0034626">
    <property type="term" value="P:fatty acid elongation, polyunsaturated fatty acid"/>
    <property type="evidence" value="ECO:0007669"/>
    <property type="project" value="TreeGrafter"/>
</dbReference>
<dbReference type="STRING" id="478820.A0A196S6Y3"/>
<feature type="transmembrane region" description="Helical" evidence="10">
    <location>
        <begin position="163"/>
        <end position="181"/>
    </location>
</feature>
<dbReference type="GO" id="GO:0034625">
    <property type="term" value="P:fatty acid elongation, monounsaturated fatty acid"/>
    <property type="evidence" value="ECO:0007669"/>
    <property type="project" value="TreeGrafter"/>
</dbReference>
<organism evidence="11 12">
    <name type="scientific">Blastocystis sp. subtype 1 (strain ATCC 50177 / NandII)</name>
    <dbReference type="NCBI Taxonomy" id="478820"/>
    <lineage>
        <taxon>Eukaryota</taxon>
        <taxon>Sar</taxon>
        <taxon>Stramenopiles</taxon>
        <taxon>Bigyra</taxon>
        <taxon>Opalozoa</taxon>
        <taxon>Opalinata</taxon>
        <taxon>Blastocystidae</taxon>
        <taxon>Blastocystis</taxon>
    </lineage>
</organism>
<keyword evidence="6 10" id="KW-1133">Transmembrane helix</keyword>
<dbReference type="PANTHER" id="PTHR11157">
    <property type="entry name" value="FATTY ACID ACYL TRANSFERASE-RELATED"/>
    <property type="match status" value="1"/>
</dbReference>
<keyword evidence="2 10" id="KW-0444">Lipid biosynthesis</keyword>
<feature type="transmembrane region" description="Helical" evidence="10">
    <location>
        <begin position="223"/>
        <end position="243"/>
    </location>
</feature>
<evidence type="ECO:0000256" key="6">
    <source>
        <dbReference type="ARBA" id="ARBA00022989"/>
    </source>
</evidence>
<feature type="transmembrane region" description="Helical" evidence="10">
    <location>
        <begin position="60"/>
        <end position="83"/>
    </location>
</feature>
<dbReference type="PANTHER" id="PTHR11157:SF126">
    <property type="entry name" value="ELONGATION OF VERY LONG CHAIN FATTY ACIDS PROTEIN"/>
    <property type="match status" value="1"/>
</dbReference>
<proteinExistence type="inferred from homology"/>
<dbReference type="InterPro" id="IPR030457">
    <property type="entry name" value="ELO_CS"/>
</dbReference>
<evidence type="ECO:0000256" key="10">
    <source>
        <dbReference type="RuleBase" id="RU361115"/>
    </source>
</evidence>
<reference evidence="11 12" key="1">
    <citation type="submission" date="2016-05" db="EMBL/GenBank/DDBJ databases">
        <title>Nuclear genome of Blastocystis sp. subtype 1 NandII.</title>
        <authorList>
            <person name="Gentekaki E."/>
            <person name="Curtis B."/>
            <person name="Stairs C."/>
            <person name="Eme L."/>
            <person name="Herman E."/>
            <person name="Klimes V."/>
            <person name="Arias M.C."/>
            <person name="Elias M."/>
            <person name="Hilliou F."/>
            <person name="Klute M."/>
            <person name="Malik S.-B."/>
            <person name="Pightling A."/>
            <person name="Rachubinski R."/>
            <person name="Salas D."/>
            <person name="Schlacht A."/>
            <person name="Suga H."/>
            <person name="Archibald J."/>
            <person name="Ball S.G."/>
            <person name="Clark G."/>
            <person name="Dacks J."/>
            <person name="Van Der Giezen M."/>
            <person name="Tsaousis A."/>
            <person name="Roger A."/>
        </authorList>
    </citation>
    <scope>NUCLEOTIDE SEQUENCE [LARGE SCALE GENOMIC DNA]</scope>
    <source>
        <strain evidence="12">ATCC 50177 / NandII</strain>
    </source>
</reference>
<feature type="transmembrane region" description="Helical" evidence="10">
    <location>
        <begin position="30"/>
        <end position="48"/>
    </location>
</feature>
<dbReference type="InterPro" id="IPR002076">
    <property type="entry name" value="ELO_fam"/>
</dbReference>
<keyword evidence="4 10" id="KW-0812">Transmembrane</keyword>
<evidence type="ECO:0000256" key="2">
    <source>
        <dbReference type="ARBA" id="ARBA00022516"/>
    </source>
</evidence>
<accession>A0A196S6Y3</accession>
<keyword evidence="12" id="KW-1185">Reference proteome</keyword>
<comment type="catalytic activity">
    <reaction evidence="10">
        <text>an acyl-CoA + malonyl-CoA + H(+) = a 3-oxoacyl-CoA + CO2 + CoA</text>
        <dbReference type="Rhea" id="RHEA:50252"/>
        <dbReference type="ChEBI" id="CHEBI:15378"/>
        <dbReference type="ChEBI" id="CHEBI:16526"/>
        <dbReference type="ChEBI" id="CHEBI:57287"/>
        <dbReference type="ChEBI" id="CHEBI:57384"/>
        <dbReference type="ChEBI" id="CHEBI:58342"/>
        <dbReference type="ChEBI" id="CHEBI:90726"/>
    </reaction>
    <physiologicalReaction direction="left-to-right" evidence="10">
        <dbReference type="Rhea" id="RHEA:50253"/>
    </physiologicalReaction>
</comment>
<keyword evidence="3 10" id="KW-0808">Transferase</keyword>
<evidence type="ECO:0000256" key="3">
    <source>
        <dbReference type="ARBA" id="ARBA00022679"/>
    </source>
</evidence>
<feature type="transmembrane region" description="Helical" evidence="10">
    <location>
        <begin position="103"/>
        <end position="127"/>
    </location>
</feature>
<comment type="similarity">
    <text evidence="10">Belongs to the ELO family.</text>
</comment>
<dbReference type="GO" id="GO:0005789">
    <property type="term" value="C:endoplasmic reticulum membrane"/>
    <property type="evidence" value="ECO:0007669"/>
    <property type="project" value="TreeGrafter"/>
</dbReference>
<evidence type="ECO:0000256" key="8">
    <source>
        <dbReference type="ARBA" id="ARBA00023136"/>
    </source>
</evidence>
<feature type="transmembrane region" description="Helical" evidence="10">
    <location>
        <begin position="139"/>
        <end position="157"/>
    </location>
</feature>
<evidence type="ECO:0000256" key="7">
    <source>
        <dbReference type="ARBA" id="ARBA00023098"/>
    </source>
</evidence>
<dbReference type="EC" id="2.3.1.-" evidence="10"/>
<protein>
    <recommendedName>
        <fullName evidence="10">Elongation of fatty acids protein</fullName>
        <ecNumber evidence="10">2.3.1.-</ecNumber>
    </recommendedName>
</protein>
<dbReference type="GO" id="GO:0019367">
    <property type="term" value="P:fatty acid elongation, saturated fatty acid"/>
    <property type="evidence" value="ECO:0007669"/>
    <property type="project" value="TreeGrafter"/>
</dbReference>
<evidence type="ECO:0000256" key="4">
    <source>
        <dbReference type="ARBA" id="ARBA00022692"/>
    </source>
</evidence>
<comment type="subcellular location">
    <subcellularLocation>
        <location evidence="1">Membrane</location>
        <topology evidence="1">Multi-pass membrane protein</topology>
    </subcellularLocation>
</comment>